<keyword evidence="1" id="KW-0732">Signal</keyword>
<comment type="caution">
    <text evidence="2">The sequence shown here is derived from an EMBL/GenBank/DDBJ whole genome shotgun (WGS) entry which is preliminary data.</text>
</comment>
<feature type="chain" id="PRO_5002308171" description="Extracellular solute-binding protein" evidence="1">
    <location>
        <begin position="27"/>
        <end position="406"/>
    </location>
</feature>
<dbReference type="AlphaFoldDB" id="A0A0D6MGN8"/>
<proteinExistence type="predicted"/>
<name>A0A0D6MGN8_9PROT</name>
<evidence type="ECO:0000313" key="2">
    <source>
        <dbReference type="EMBL" id="GAN52686.1"/>
    </source>
</evidence>
<accession>A0A0D6MGN8</accession>
<protein>
    <recommendedName>
        <fullName evidence="4">Extracellular solute-binding protein</fullName>
    </recommendedName>
</protein>
<sequence>MRVWLRHGLACVLGFGLMATGRAAKAAPLYCADRGIRTLHVAMYPFIPNVGDAAWRIAQAFEAGCPGLSLKITLNPDYYGTHGVLTEQADVYEVDSIFAQDVAARHKAQPIPASLDHDLGESFPFAEAISRPQGVRLGVPHWLCTNFLFLRKDLGAPPDTRDALARWFRAKAPQDRLLLDLAGVENLGEIDVSVLLARWGSAPAALAHLNDPAAQADVTQALRTLLSAEVPDTGRDPRFDLATGLYARLMARKQGGAYVGYSESLYTVLDETANGCRPDACVTADDIAVARMPFGPSSAPVVGWADMFMIDAGARGRTLRDATAFVRFMMQPATFRMILVPTDGTPPRYLLPATKALYSDPAMLKAAPLYAQLAPIIATAQAPSAVGLEAALQHAAVGVDRALGRE</sequence>
<dbReference type="STRING" id="1231623.Tasa_001_001"/>
<dbReference type="Gene3D" id="3.40.190.10">
    <property type="entry name" value="Periplasmic binding protein-like II"/>
    <property type="match status" value="1"/>
</dbReference>
<reference evidence="2 3" key="1">
    <citation type="submission" date="2012-10" db="EMBL/GenBank/DDBJ databases">
        <title>Genome sequencing of Tanticharoenia sakaeratensis NBRC 103193.</title>
        <authorList>
            <person name="Azuma Y."/>
            <person name="Hadano H."/>
            <person name="Hirakawa H."/>
            <person name="Matsushita K."/>
        </authorList>
    </citation>
    <scope>NUCLEOTIDE SEQUENCE [LARGE SCALE GENOMIC DNA]</scope>
    <source>
        <strain evidence="2 3">NBRC 103193</strain>
    </source>
</reference>
<dbReference type="OrthoDB" id="6637849at2"/>
<evidence type="ECO:0000256" key="1">
    <source>
        <dbReference type="SAM" id="SignalP"/>
    </source>
</evidence>
<feature type="signal peptide" evidence="1">
    <location>
        <begin position="1"/>
        <end position="26"/>
    </location>
</feature>
<organism evidence="2 3">
    <name type="scientific">Tanticharoenia sakaeratensis NBRC 103193</name>
    <dbReference type="NCBI Taxonomy" id="1231623"/>
    <lineage>
        <taxon>Bacteria</taxon>
        <taxon>Pseudomonadati</taxon>
        <taxon>Pseudomonadota</taxon>
        <taxon>Alphaproteobacteria</taxon>
        <taxon>Acetobacterales</taxon>
        <taxon>Acetobacteraceae</taxon>
        <taxon>Tanticharoenia</taxon>
    </lineage>
</organism>
<dbReference type="Proteomes" id="UP000032679">
    <property type="component" value="Unassembled WGS sequence"/>
</dbReference>
<dbReference type="SUPFAM" id="SSF53850">
    <property type="entry name" value="Periplasmic binding protein-like II"/>
    <property type="match status" value="1"/>
</dbReference>
<evidence type="ECO:0008006" key="4">
    <source>
        <dbReference type="Google" id="ProtNLM"/>
    </source>
</evidence>
<gene>
    <name evidence="2" type="ORF">Tasa_001_001</name>
</gene>
<dbReference type="EMBL" id="BALE01000001">
    <property type="protein sequence ID" value="GAN52686.1"/>
    <property type="molecule type" value="Genomic_DNA"/>
</dbReference>
<evidence type="ECO:0000313" key="3">
    <source>
        <dbReference type="Proteomes" id="UP000032679"/>
    </source>
</evidence>
<keyword evidence="3" id="KW-1185">Reference proteome</keyword>
<dbReference type="RefSeq" id="WP_048845933.1">
    <property type="nucleotide sequence ID" value="NZ_BALE01000001.1"/>
</dbReference>